<comment type="caution">
    <text evidence="4">The sequence shown here is derived from an EMBL/GenBank/DDBJ whole genome shotgun (WGS) entry which is preliminary data.</text>
</comment>
<evidence type="ECO:0000313" key="5">
    <source>
        <dbReference type="Proteomes" id="UP001201812"/>
    </source>
</evidence>
<feature type="transmembrane region" description="Helical" evidence="3">
    <location>
        <begin position="90"/>
        <end position="111"/>
    </location>
</feature>
<evidence type="ECO:0000313" key="4">
    <source>
        <dbReference type="EMBL" id="KAI1720555.1"/>
    </source>
</evidence>
<sequence>MSAVVNTEPTIQPVEVFGRKKIATAVAYAKKGSGLIKVNGRPLEFLQPEILRIKLQPTAHLQIAQHIQFLENRIGQLEIENRLLRRDIRYLRWFSAFQLVSIVGLSAFIYLRWRRGL</sequence>
<evidence type="ECO:0000256" key="2">
    <source>
        <dbReference type="ARBA" id="ARBA00023274"/>
    </source>
</evidence>
<keyword evidence="3" id="KW-1133">Transmembrane helix</keyword>
<evidence type="ECO:0000256" key="3">
    <source>
        <dbReference type="SAM" id="Phobius"/>
    </source>
</evidence>
<proteinExistence type="predicted"/>
<keyword evidence="3" id="KW-0812">Transmembrane</keyword>
<dbReference type="Gene3D" id="3.30.230.10">
    <property type="match status" value="1"/>
</dbReference>
<keyword evidence="1 4" id="KW-0689">Ribosomal protein</keyword>
<dbReference type="AlphaFoldDB" id="A0AAD4ND34"/>
<dbReference type="GO" id="GO:0006412">
    <property type="term" value="P:translation"/>
    <property type="evidence" value="ECO:0007669"/>
    <property type="project" value="InterPro"/>
</dbReference>
<reference evidence="4" key="1">
    <citation type="submission" date="2022-01" db="EMBL/GenBank/DDBJ databases">
        <title>Genome Sequence Resource for Two Populations of Ditylenchus destructor, the Migratory Endoparasitic Phytonematode.</title>
        <authorList>
            <person name="Zhang H."/>
            <person name="Lin R."/>
            <person name="Xie B."/>
        </authorList>
    </citation>
    <scope>NUCLEOTIDE SEQUENCE</scope>
    <source>
        <strain evidence="4">BazhouSP</strain>
    </source>
</reference>
<dbReference type="InterPro" id="IPR014721">
    <property type="entry name" value="Ribsml_uS5_D2-typ_fold_subgr"/>
</dbReference>
<organism evidence="4 5">
    <name type="scientific">Ditylenchus destructor</name>
    <dbReference type="NCBI Taxonomy" id="166010"/>
    <lineage>
        <taxon>Eukaryota</taxon>
        <taxon>Metazoa</taxon>
        <taxon>Ecdysozoa</taxon>
        <taxon>Nematoda</taxon>
        <taxon>Chromadorea</taxon>
        <taxon>Rhabditida</taxon>
        <taxon>Tylenchina</taxon>
        <taxon>Tylenchomorpha</taxon>
        <taxon>Sphaerularioidea</taxon>
        <taxon>Anguinidae</taxon>
        <taxon>Anguininae</taxon>
        <taxon>Ditylenchus</taxon>
    </lineage>
</organism>
<dbReference type="InterPro" id="IPR020568">
    <property type="entry name" value="Ribosomal_Su5_D2-typ_SF"/>
</dbReference>
<name>A0AAD4ND34_9BILA</name>
<keyword evidence="3" id="KW-0472">Membrane</keyword>
<dbReference type="EMBL" id="JAKKPZ010000005">
    <property type="protein sequence ID" value="KAI1720555.1"/>
    <property type="molecule type" value="Genomic_DNA"/>
</dbReference>
<gene>
    <name evidence="4" type="ORF">DdX_04791</name>
</gene>
<dbReference type="SUPFAM" id="SSF54211">
    <property type="entry name" value="Ribosomal protein S5 domain 2-like"/>
    <property type="match status" value="1"/>
</dbReference>
<dbReference type="GO" id="GO:1990904">
    <property type="term" value="C:ribonucleoprotein complex"/>
    <property type="evidence" value="ECO:0007669"/>
    <property type="project" value="UniProtKB-KW"/>
</dbReference>
<keyword evidence="2" id="KW-0687">Ribonucleoprotein</keyword>
<dbReference type="Proteomes" id="UP001201812">
    <property type="component" value="Unassembled WGS sequence"/>
</dbReference>
<dbReference type="GO" id="GO:0003735">
    <property type="term" value="F:structural constituent of ribosome"/>
    <property type="evidence" value="ECO:0007669"/>
    <property type="project" value="InterPro"/>
</dbReference>
<evidence type="ECO:0000256" key="1">
    <source>
        <dbReference type="ARBA" id="ARBA00022980"/>
    </source>
</evidence>
<dbReference type="GO" id="GO:0005840">
    <property type="term" value="C:ribosome"/>
    <property type="evidence" value="ECO:0007669"/>
    <property type="project" value="UniProtKB-KW"/>
</dbReference>
<keyword evidence="5" id="KW-1185">Reference proteome</keyword>
<protein>
    <submittedName>
        <fullName evidence="4">40S ribosomal protein S16</fullName>
    </submittedName>
</protein>
<dbReference type="InterPro" id="IPR000754">
    <property type="entry name" value="Ribosomal_uS9"/>
</dbReference>
<dbReference type="Pfam" id="PF00380">
    <property type="entry name" value="Ribosomal_S9"/>
    <property type="match status" value="1"/>
</dbReference>
<accession>A0AAD4ND34</accession>